<feature type="transmembrane region" description="Helical" evidence="1">
    <location>
        <begin position="31"/>
        <end position="55"/>
    </location>
</feature>
<dbReference type="AlphaFoldDB" id="A0A9X1LKT2"/>
<gene>
    <name evidence="2" type="ORF">LGQ90_13115</name>
</gene>
<sequence length="66" mass="7714">MKKYSTLISIITLIFGFTFYGEHITINVFDTQYVIAAEVIFFGIWLICMLIFQLINLKKFLSKNEA</sequence>
<dbReference type="RefSeq" id="WP_229341654.1">
    <property type="nucleotide sequence ID" value="NZ_JAJBZG010000005.1"/>
</dbReference>
<accession>A0A9X1LKT2</accession>
<keyword evidence="3" id="KW-1185">Reference proteome</keyword>
<keyword evidence="1" id="KW-1133">Transmembrane helix</keyword>
<protein>
    <submittedName>
        <fullName evidence="2">Uncharacterized protein</fullName>
    </submittedName>
</protein>
<dbReference type="Proteomes" id="UP001139414">
    <property type="component" value="Unassembled WGS sequence"/>
</dbReference>
<reference evidence="2" key="1">
    <citation type="submission" date="2021-10" db="EMBL/GenBank/DDBJ databases">
        <title>Gramella sp. ASW11-100T, isolated from marine sediment.</title>
        <authorList>
            <person name="Xia C."/>
        </authorList>
    </citation>
    <scope>NUCLEOTIDE SEQUENCE</scope>
    <source>
        <strain evidence="2">ASW11-100</strain>
    </source>
</reference>
<organism evidence="2 3">
    <name type="scientific">Christiangramia sediminis</name>
    <dbReference type="NCBI Taxonomy" id="2881336"/>
    <lineage>
        <taxon>Bacteria</taxon>
        <taxon>Pseudomonadati</taxon>
        <taxon>Bacteroidota</taxon>
        <taxon>Flavobacteriia</taxon>
        <taxon>Flavobacteriales</taxon>
        <taxon>Flavobacteriaceae</taxon>
        <taxon>Christiangramia</taxon>
    </lineage>
</organism>
<keyword evidence="1" id="KW-0812">Transmembrane</keyword>
<keyword evidence="1" id="KW-0472">Membrane</keyword>
<evidence type="ECO:0000313" key="2">
    <source>
        <dbReference type="EMBL" id="MCB7482206.1"/>
    </source>
</evidence>
<comment type="caution">
    <text evidence="2">The sequence shown here is derived from an EMBL/GenBank/DDBJ whole genome shotgun (WGS) entry which is preliminary data.</text>
</comment>
<proteinExistence type="predicted"/>
<name>A0A9X1LKT2_9FLAO</name>
<dbReference type="EMBL" id="JAJBZG010000005">
    <property type="protein sequence ID" value="MCB7482206.1"/>
    <property type="molecule type" value="Genomic_DNA"/>
</dbReference>
<evidence type="ECO:0000256" key="1">
    <source>
        <dbReference type="SAM" id="Phobius"/>
    </source>
</evidence>
<evidence type="ECO:0000313" key="3">
    <source>
        <dbReference type="Proteomes" id="UP001139414"/>
    </source>
</evidence>